<keyword evidence="4" id="KW-1185">Reference proteome</keyword>
<organism evidence="3 4">
    <name type="scientific">Parascedosporium putredinis</name>
    <dbReference type="NCBI Taxonomy" id="1442378"/>
    <lineage>
        <taxon>Eukaryota</taxon>
        <taxon>Fungi</taxon>
        <taxon>Dikarya</taxon>
        <taxon>Ascomycota</taxon>
        <taxon>Pezizomycotina</taxon>
        <taxon>Sordariomycetes</taxon>
        <taxon>Hypocreomycetidae</taxon>
        <taxon>Microascales</taxon>
        <taxon>Microascaceae</taxon>
        <taxon>Parascedosporium</taxon>
    </lineage>
</organism>
<dbReference type="Pfam" id="PF05205">
    <property type="entry name" value="COMPASS-Shg1"/>
    <property type="match status" value="1"/>
</dbReference>
<feature type="compositionally biased region" description="Basic and acidic residues" evidence="1">
    <location>
        <begin position="429"/>
        <end position="438"/>
    </location>
</feature>
<dbReference type="PANTHER" id="PTHR28034:SF1">
    <property type="entry name" value="NUCLEOMORPHIN"/>
    <property type="match status" value="1"/>
</dbReference>
<dbReference type="EMBL" id="CALLCH030000012">
    <property type="protein sequence ID" value="CAI4214805.1"/>
    <property type="molecule type" value="Genomic_DNA"/>
</dbReference>
<dbReference type="PANTHER" id="PTHR28034">
    <property type="entry name" value="SET1 COMPLEX COMPONENT SHG1"/>
    <property type="match status" value="1"/>
</dbReference>
<evidence type="ECO:0000259" key="2">
    <source>
        <dbReference type="Pfam" id="PF05205"/>
    </source>
</evidence>
<comment type="caution">
    <text evidence="3">The sequence shown here is derived from an EMBL/GenBank/DDBJ whole genome shotgun (WGS) entry which is preliminary data.</text>
</comment>
<feature type="region of interest" description="Disordered" evidence="1">
    <location>
        <begin position="414"/>
        <end position="509"/>
    </location>
</feature>
<evidence type="ECO:0000256" key="1">
    <source>
        <dbReference type="SAM" id="MobiDB-lite"/>
    </source>
</evidence>
<proteinExistence type="predicted"/>
<dbReference type="InterPro" id="IPR055264">
    <property type="entry name" value="BOD1/SHG1_dom"/>
</dbReference>
<feature type="compositionally biased region" description="Basic and acidic residues" evidence="1">
    <location>
        <begin position="462"/>
        <end position="479"/>
    </location>
</feature>
<dbReference type="OrthoDB" id="5579731at2759"/>
<sequence>MLGPLQRAIESLANGFKKKGDYDAIRKQVWDSFETSGYETQVTQSILEVAEQEIERNPNQLLTLDRGKAAALIDGALERSGIYQKAQQMIEKLIDTGAIEQRIREIRRTEIGHEEAVAEQLRGSKTDEEYVAETTEKQLERQRVREELRAKELAIQEEKRKIAREERKQAEREREKEEVKRREERDARSAVVIGAAIGAAIEIGRGIEIEPECMIVRKIETFATVAVIETEIETEVETALTDAIGTGTEVVTGATIQVATEIKIAGIVIVIVTATGIVTETEAAITTATVTESGIATGTRRGERIRNPSQARRRSSPKRTTSDWNKKLLQIFFGSQSMWNKNNLRSRLTKLSRHRLGKLNLRQPLCRSRETLQGRQRPRRSSEIELLAQIKQMIVEALRTASQQLPPIVASAHRNEATMENASPAPVTRDLEKPRDSSRAPGQAQDREAKDASDVSSPIIKRAGDKDWRDRSVDRPQRRERSRSKARRNRESSRSRTRTDDRRARERSVARSNVIATAITTVIVHDAEIVLGPVHELYGTNQTAAALGAGLLGEVAPAIETETATEISIGIRPPGPNPHRSALL</sequence>
<dbReference type="Proteomes" id="UP000838763">
    <property type="component" value="Unassembled WGS sequence"/>
</dbReference>
<evidence type="ECO:0000313" key="3">
    <source>
        <dbReference type="EMBL" id="CAI4214805.1"/>
    </source>
</evidence>
<name>A0A9P1M937_9PEZI</name>
<accession>A0A9P1M937</accession>
<gene>
    <name evidence="3" type="ORF">PPNO1_LOCUS4533</name>
</gene>
<feature type="domain" description="BOD1/SHG1" evidence="2">
    <location>
        <begin position="12"/>
        <end position="112"/>
    </location>
</feature>
<feature type="region of interest" description="Disordered" evidence="1">
    <location>
        <begin position="295"/>
        <end position="322"/>
    </location>
</feature>
<dbReference type="AlphaFoldDB" id="A0A9P1M937"/>
<feature type="compositionally biased region" description="Basic and acidic residues" evidence="1">
    <location>
        <begin position="489"/>
        <end position="509"/>
    </location>
</feature>
<reference evidence="3" key="1">
    <citation type="submission" date="2022-11" db="EMBL/GenBank/DDBJ databases">
        <authorList>
            <person name="Scott C."/>
            <person name="Bruce N."/>
        </authorList>
    </citation>
    <scope>NUCLEOTIDE SEQUENCE</scope>
</reference>
<evidence type="ECO:0000313" key="4">
    <source>
        <dbReference type="Proteomes" id="UP000838763"/>
    </source>
</evidence>
<feature type="region of interest" description="Disordered" evidence="1">
    <location>
        <begin position="162"/>
        <end position="183"/>
    </location>
</feature>
<protein>
    <recommendedName>
        <fullName evidence="2">BOD1/SHG1 domain-containing protein</fullName>
    </recommendedName>
</protein>